<reference evidence="3" key="1">
    <citation type="journal article" date="2011" name="Nature">
        <title>Genome sequence and analysis of the tuber crop potato.</title>
        <authorList>
            <consortium name="The Potato Genome Sequencing Consortium"/>
        </authorList>
    </citation>
    <scope>NUCLEOTIDE SEQUENCE [LARGE SCALE GENOMIC DNA]</scope>
    <source>
        <strain evidence="3">cv. DM1-3 516 R44</strain>
    </source>
</reference>
<evidence type="ECO:0000313" key="2">
    <source>
        <dbReference type="EnsemblPlants" id="PGSC0003DMT400097414"/>
    </source>
</evidence>
<evidence type="ECO:0000256" key="1">
    <source>
        <dbReference type="SAM" id="MobiDB-lite"/>
    </source>
</evidence>
<feature type="compositionally biased region" description="Polar residues" evidence="1">
    <location>
        <begin position="38"/>
        <end position="48"/>
    </location>
</feature>
<evidence type="ECO:0000313" key="3">
    <source>
        <dbReference type="Proteomes" id="UP000011115"/>
    </source>
</evidence>
<feature type="compositionally biased region" description="Low complexity" evidence="1">
    <location>
        <begin position="27"/>
        <end position="37"/>
    </location>
</feature>
<dbReference type="AlphaFoldDB" id="M1E0K7"/>
<sequence>MITFLTRCYAFQIMPSHRDYARNANARNADAGQRGNNSRAQSTTSTTPEGHPTLQGTSSGTGGGQHQNMLYALQDRQDPKDFPDVVTVVNFGVSLETLSEPFSVPTPVGDRVIARRVYINCLSKSLRKSPQEIL</sequence>
<dbReference type="InParanoid" id="M1E0K7"/>
<keyword evidence="3" id="KW-1185">Reference proteome</keyword>
<organism evidence="2 3">
    <name type="scientific">Solanum tuberosum</name>
    <name type="common">Potato</name>
    <dbReference type="NCBI Taxonomy" id="4113"/>
    <lineage>
        <taxon>Eukaryota</taxon>
        <taxon>Viridiplantae</taxon>
        <taxon>Streptophyta</taxon>
        <taxon>Embryophyta</taxon>
        <taxon>Tracheophyta</taxon>
        <taxon>Spermatophyta</taxon>
        <taxon>Magnoliopsida</taxon>
        <taxon>eudicotyledons</taxon>
        <taxon>Gunneridae</taxon>
        <taxon>Pentapetalae</taxon>
        <taxon>asterids</taxon>
        <taxon>lamiids</taxon>
        <taxon>Solanales</taxon>
        <taxon>Solanaceae</taxon>
        <taxon>Solanoideae</taxon>
        <taxon>Solaneae</taxon>
        <taxon>Solanum</taxon>
    </lineage>
</organism>
<dbReference type="Proteomes" id="UP000011115">
    <property type="component" value="Unassembled WGS sequence"/>
</dbReference>
<feature type="region of interest" description="Disordered" evidence="1">
    <location>
        <begin position="27"/>
        <end position="70"/>
    </location>
</feature>
<dbReference type="EnsemblPlants" id="PGSC0003DMT400097414">
    <property type="protein sequence ID" value="PGSC0003DMT400097414"/>
    <property type="gene ID" value="PGSC0003DMG400046985"/>
</dbReference>
<dbReference type="HOGENOM" id="CLU_1899917_0_0_1"/>
<proteinExistence type="predicted"/>
<accession>M1E0K7</accession>
<dbReference type="Gramene" id="PGSC0003DMT400097414">
    <property type="protein sequence ID" value="PGSC0003DMT400097414"/>
    <property type="gene ID" value="PGSC0003DMG400046985"/>
</dbReference>
<dbReference type="PaxDb" id="4113-PGSC0003DMT400097414"/>
<protein>
    <recommendedName>
        <fullName evidence="4">Gag-pol polyprotein</fullName>
    </recommendedName>
</protein>
<evidence type="ECO:0008006" key="4">
    <source>
        <dbReference type="Google" id="ProtNLM"/>
    </source>
</evidence>
<name>M1E0K7_SOLTU</name>
<reference evidence="2" key="2">
    <citation type="submission" date="2015-06" db="UniProtKB">
        <authorList>
            <consortium name="EnsemblPlants"/>
        </authorList>
    </citation>
    <scope>IDENTIFICATION</scope>
    <source>
        <strain evidence="2">DM1-3 516 R44</strain>
    </source>
</reference>